<evidence type="ECO:0000313" key="6">
    <source>
        <dbReference type="Proteomes" id="UP001301869"/>
    </source>
</evidence>
<evidence type="ECO:0000256" key="2">
    <source>
        <dbReference type="ARBA" id="ARBA00022989"/>
    </source>
</evidence>
<feature type="transmembrane region" description="Helical" evidence="4">
    <location>
        <begin position="302"/>
        <end position="325"/>
    </location>
</feature>
<feature type="transmembrane region" description="Helical" evidence="4">
    <location>
        <begin position="368"/>
        <end position="384"/>
    </location>
</feature>
<dbReference type="Proteomes" id="UP001301869">
    <property type="component" value="Chromosome"/>
</dbReference>
<feature type="transmembrane region" description="Helical" evidence="4">
    <location>
        <begin position="131"/>
        <end position="151"/>
    </location>
</feature>
<feature type="transmembrane region" description="Helical" evidence="4">
    <location>
        <begin position="99"/>
        <end position="119"/>
    </location>
</feature>
<feature type="transmembrane region" description="Helical" evidence="4">
    <location>
        <begin position="245"/>
        <end position="265"/>
    </location>
</feature>
<reference evidence="5 6" key="1">
    <citation type="submission" date="2023-03" db="EMBL/GenBank/DDBJ databases">
        <title>Halomonas sp. nov., isolated from Korean tranditional fermented seafood 'Jeotgal'.</title>
        <authorList>
            <person name="Kim B."/>
            <person name="Shin N.-R."/>
        </authorList>
    </citation>
    <scope>NUCLEOTIDE SEQUENCE [LARGE SCALE GENOMIC DNA]</scope>
    <source>
        <strain evidence="5 6">SG2L-4</strain>
    </source>
</reference>
<dbReference type="PANTHER" id="PTHR23521:SF3">
    <property type="entry name" value="MFS TRANSPORTER"/>
    <property type="match status" value="1"/>
</dbReference>
<evidence type="ECO:0000256" key="3">
    <source>
        <dbReference type="ARBA" id="ARBA00023136"/>
    </source>
</evidence>
<feature type="transmembrane region" description="Helical" evidence="4">
    <location>
        <begin position="46"/>
        <end position="68"/>
    </location>
</feature>
<dbReference type="Gene3D" id="1.20.1250.20">
    <property type="entry name" value="MFS general substrate transporter like domains"/>
    <property type="match status" value="2"/>
</dbReference>
<keyword evidence="1 4" id="KW-0812">Transmembrane</keyword>
<feature type="transmembrane region" description="Helical" evidence="4">
    <location>
        <begin position="337"/>
        <end position="362"/>
    </location>
</feature>
<name>A0ABY9Z1T7_9GAMM</name>
<feature type="transmembrane region" description="Helical" evidence="4">
    <location>
        <begin position="277"/>
        <end position="296"/>
    </location>
</feature>
<evidence type="ECO:0000313" key="5">
    <source>
        <dbReference type="EMBL" id="WNK20798.1"/>
    </source>
</evidence>
<keyword evidence="6" id="KW-1185">Reference proteome</keyword>
<feature type="transmembrane region" description="Helical" evidence="4">
    <location>
        <begin position="163"/>
        <end position="184"/>
    </location>
</feature>
<dbReference type="InterPro" id="IPR011701">
    <property type="entry name" value="MFS"/>
</dbReference>
<protein>
    <submittedName>
        <fullName evidence="5">MFS transporter</fullName>
    </submittedName>
</protein>
<accession>A0ABY9Z1T7</accession>
<feature type="transmembrane region" description="Helical" evidence="4">
    <location>
        <begin position="7"/>
        <end position="26"/>
    </location>
</feature>
<sequence length="397" mass="41153">MLRLARFPLVTIVIAQFFGTSLWFSVNGVGEALKRAAGFTDGDLGLLTIAVQAGFISGTIAIAVTGLADRVRASHLFAGAALTGALVNGAFILTAHQLALGALLRFLTGLCLAGIYPLGMKLVVSWTPRQAGAALGWLVGMLTLGTASPHLLRGLTLALPWQWPLLLASLLAVAAATLILMLGVGPHLPEKASAGTPWAGARAFRQRPFRAAALGYFGHSWELYAFWALVPLLVTRELERLDASLAGVAWLSFAVMALGTPGCILAGRASRHYGSAAVARAALATSGTLCLVYPLLGSAPPSVLIALLGVWGVSVIADSAQFSALASQSAPPDRLGAALAGMNAIGFALTIPAIALVTTQWAEHGPAVLWWLLPGPVLGLLAMGSRHRQSGSDRDKA</sequence>
<keyword evidence="3 4" id="KW-0472">Membrane</keyword>
<feature type="transmembrane region" description="Helical" evidence="4">
    <location>
        <begin position="75"/>
        <end position="93"/>
    </location>
</feature>
<evidence type="ECO:0000256" key="4">
    <source>
        <dbReference type="SAM" id="Phobius"/>
    </source>
</evidence>
<organism evidence="5 6">
    <name type="scientific">Halomonas piscis</name>
    <dbReference type="NCBI Taxonomy" id="3031727"/>
    <lineage>
        <taxon>Bacteria</taxon>
        <taxon>Pseudomonadati</taxon>
        <taxon>Pseudomonadota</taxon>
        <taxon>Gammaproteobacteria</taxon>
        <taxon>Oceanospirillales</taxon>
        <taxon>Halomonadaceae</taxon>
        <taxon>Halomonas</taxon>
    </lineage>
</organism>
<keyword evidence="2 4" id="KW-1133">Transmembrane helix</keyword>
<dbReference type="PANTHER" id="PTHR23521">
    <property type="entry name" value="TRANSPORTER MFS SUPERFAMILY"/>
    <property type="match status" value="1"/>
</dbReference>
<dbReference type="RefSeq" id="WP_311884618.1">
    <property type="nucleotide sequence ID" value="NZ_CP119391.1"/>
</dbReference>
<proteinExistence type="predicted"/>
<evidence type="ECO:0000256" key="1">
    <source>
        <dbReference type="ARBA" id="ARBA00022692"/>
    </source>
</evidence>
<dbReference type="Pfam" id="PF07690">
    <property type="entry name" value="MFS_1"/>
    <property type="match status" value="1"/>
</dbReference>
<gene>
    <name evidence="5" type="ORF">P1P91_03710</name>
</gene>
<feature type="transmembrane region" description="Helical" evidence="4">
    <location>
        <begin position="211"/>
        <end position="233"/>
    </location>
</feature>
<dbReference type="InterPro" id="IPR036259">
    <property type="entry name" value="MFS_trans_sf"/>
</dbReference>
<dbReference type="EMBL" id="CP119391">
    <property type="protein sequence ID" value="WNK20798.1"/>
    <property type="molecule type" value="Genomic_DNA"/>
</dbReference>
<dbReference type="SUPFAM" id="SSF103473">
    <property type="entry name" value="MFS general substrate transporter"/>
    <property type="match status" value="1"/>
</dbReference>